<organism evidence="3 5">
    <name type="scientific">Phytophthora rubi</name>
    <dbReference type="NCBI Taxonomy" id="129364"/>
    <lineage>
        <taxon>Eukaryota</taxon>
        <taxon>Sar</taxon>
        <taxon>Stramenopiles</taxon>
        <taxon>Oomycota</taxon>
        <taxon>Peronosporomycetes</taxon>
        <taxon>Peronosporales</taxon>
        <taxon>Peronosporaceae</taxon>
        <taxon>Phytophthora</taxon>
    </lineage>
</organism>
<dbReference type="OrthoDB" id="10282544at2759"/>
<proteinExistence type="predicted"/>
<evidence type="ECO:0000313" key="4">
    <source>
        <dbReference type="EMBL" id="KAE9267562.1"/>
    </source>
</evidence>
<evidence type="ECO:0000313" key="5">
    <source>
        <dbReference type="Proteomes" id="UP000429607"/>
    </source>
</evidence>
<feature type="signal peptide" evidence="1">
    <location>
        <begin position="1"/>
        <end position="29"/>
    </location>
</feature>
<name>A0A6A3H6I6_9STRA</name>
<evidence type="ECO:0000313" key="3">
    <source>
        <dbReference type="EMBL" id="KAE8964757.1"/>
    </source>
</evidence>
<dbReference type="EMBL" id="QXFU01007441">
    <property type="protein sequence ID" value="KAE8958484.1"/>
    <property type="molecule type" value="Genomic_DNA"/>
</dbReference>
<keyword evidence="6" id="KW-1185">Reference proteome</keyword>
<dbReference type="EMBL" id="QXFV01005490">
    <property type="protein sequence ID" value="KAE8964757.1"/>
    <property type="molecule type" value="Genomic_DNA"/>
</dbReference>
<evidence type="ECO:0000256" key="1">
    <source>
        <dbReference type="SAM" id="SignalP"/>
    </source>
</evidence>
<protein>
    <submittedName>
        <fullName evidence="3">Uncharacterized protein</fullName>
    </submittedName>
</protein>
<feature type="chain" id="PRO_5036164051" evidence="1">
    <location>
        <begin position="30"/>
        <end position="146"/>
    </location>
</feature>
<sequence>MSTPIQPRFLFLVALAAVLLGSFCSQVHGKGIVTFYDDKDFKGKKHQVHETLKPQYCYNRNMGKPSSVMWRNQIKAGQFNGKAKIGFFSEDDCKGIARAWPTTEDNFPRNLALDGIDNKIKSFMLLETSWLPVAIVQSRRINGRQS</sequence>
<accession>A0A6A3H6I6</accession>
<gene>
    <name evidence="3" type="ORF">PR001_g28948</name>
    <name evidence="2" type="ORF">PR002_g30854</name>
    <name evidence="4" type="ORF">PR003_g31734</name>
</gene>
<evidence type="ECO:0000313" key="7">
    <source>
        <dbReference type="Proteomes" id="UP000435112"/>
    </source>
</evidence>
<dbReference type="Proteomes" id="UP000434957">
    <property type="component" value="Unassembled WGS sequence"/>
</dbReference>
<evidence type="ECO:0000313" key="2">
    <source>
        <dbReference type="EMBL" id="KAE8958484.1"/>
    </source>
</evidence>
<comment type="caution">
    <text evidence="3">The sequence shown here is derived from an EMBL/GenBank/DDBJ whole genome shotgun (WGS) entry which is preliminary data.</text>
</comment>
<dbReference type="Gene3D" id="2.60.20.10">
    <property type="entry name" value="Crystallins"/>
    <property type="match status" value="1"/>
</dbReference>
<dbReference type="Proteomes" id="UP000429607">
    <property type="component" value="Unassembled WGS sequence"/>
</dbReference>
<dbReference type="AlphaFoldDB" id="A0A6A3H6I6"/>
<dbReference type="Proteomes" id="UP000435112">
    <property type="component" value="Unassembled WGS sequence"/>
</dbReference>
<dbReference type="EMBL" id="QXFT01006940">
    <property type="protein sequence ID" value="KAE9267562.1"/>
    <property type="molecule type" value="Genomic_DNA"/>
</dbReference>
<reference evidence="5 7" key="1">
    <citation type="submission" date="2018-09" db="EMBL/GenBank/DDBJ databases">
        <title>Genomic investigation of the strawberry pathogen Phytophthora fragariae indicates pathogenicity is determined by transcriptional variation in three key races.</title>
        <authorList>
            <person name="Adams T.M."/>
            <person name="Armitage A.D."/>
            <person name="Sobczyk M.K."/>
            <person name="Bates H.J."/>
            <person name="Dunwell J.M."/>
            <person name="Nellist C.F."/>
            <person name="Harrison R.J."/>
        </authorList>
    </citation>
    <scope>NUCLEOTIDE SEQUENCE [LARGE SCALE GENOMIC DNA]</scope>
    <source>
        <strain evidence="3 5">SCRP249</strain>
        <strain evidence="2 7">SCRP324</strain>
        <strain evidence="4 6">SCRP333</strain>
    </source>
</reference>
<evidence type="ECO:0000313" key="6">
    <source>
        <dbReference type="Proteomes" id="UP000434957"/>
    </source>
</evidence>
<keyword evidence="1" id="KW-0732">Signal</keyword>